<feature type="domain" description="DNA-directed RNA polymerase subunit 2 hybrid-binding" evidence="12">
    <location>
        <begin position="870"/>
        <end position="1230"/>
    </location>
</feature>
<evidence type="ECO:0000313" key="19">
    <source>
        <dbReference type="EMBL" id="AJA90774.1"/>
    </source>
</evidence>
<organism evidence="19">
    <name type="scientific">Ginkgo biloba</name>
    <name type="common">Ginkgo</name>
    <name type="synonym">Maidenhair tree</name>
    <dbReference type="NCBI Taxonomy" id="3311"/>
    <lineage>
        <taxon>Eukaryota</taxon>
        <taxon>Viridiplantae</taxon>
        <taxon>Streptophyta</taxon>
        <taxon>Embryophyta</taxon>
        <taxon>Tracheophyta</taxon>
        <taxon>Spermatophyta</taxon>
        <taxon>Ginkgoidae</taxon>
        <taxon>Ginkgoales</taxon>
        <taxon>Ginkgoaceae</taxon>
        <taxon>Ginkgo</taxon>
    </lineage>
</organism>
<dbReference type="InterPro" id="IPR007642">
    <property type="entry name" value="RNA_pol_Rpb2_2"/>
</dbReference>
<keyword evidence="7 10" id="KW-0804">Transcription</keyword>
<dbReference type="PANTHER" id="PTHR20856">
    <property type="entry name" value="DNA-DIRECTED RNA POLYMERASE I SUBUNIT 2"/>
    <property type="match status" value="1"/>
</dbReference>
<dbReference type="CDD" id="cd00653">
    <property type="entry name" value="RNA_pol_B_RPB2"/>
    <property type="match status" value="1"/>
</dbReference>
<dbReference type="Pfam" id="PF04566">
    <property type="entry name" value="RNA_pol_Rpb2_4"/>
    <property type="match status" value="1"/>
</dbReference>
<keyword evidence="5" id="KW-0479">Metal-binding</keyword>
<dbReference type="Pfam" id="PF04563">
    <property type="entry name" value="RNA_pol_Rpb2_1"/>
    <property type="match status" value="1"/>
</dbReference>
<name>A0A0C4W3U2_GINBI</name>
<feature type="domain" description="RNA polymerase Rpb2" evidence="13">
    <location>
        <begin position="1232"/>
        <end position="1325"/>
    </location>
</feature>
<evidence type="ECO:0000256" key="11">
    <source>
        <dbReference type="SAM" id="Phobius"/>
    </source>
</evidence>
<dbReference type="InterPro" id="IPR007647">
    <property type="entry name" value="RNA_pol_Rpb2_5"/>
</dbReference>
<dbReference type="InterPro" id="IPR014724">
    <property type="entry name" value="RNA_pol_RPB2_OB-fold"/>
</dbReference>
<sequence>MSQTNVDEMDYTDEIENCRTDADRMSNAQETEYRERNIHGRNNAEEIEVFTEKIDAIDISEETESSASKDDVVFIVEETDNSATKRDVADFAEETEDSMANWSAVDILEETDNHPMKWDAVEVAEETEDHASNMDIGGIAMETEECPSKMDVVGIAEETEDCATDEDLMEEIEGKLSEKELHNFCRDASKAFFSEWGLISHQLNSFDDFMSNGLQKVVDDIGKFVVEPDYNPQKRKPDGLWNRASISLGKVTVEKPSYCTKEGKKLQLKPTEARLRNMTYSAPVYVEMTMKVYTQQNTKDDGKSKSSVPMKGGVNLKVLHEESSNVLIGRIPVMVKSRLCHLYGLTRKDLLKEGDCYFDVGGYFIIKGHEKIFIAQEERCPKRIWVSSTPNWIATYTSSKSGVSRFKNKVTVKLSETSNPRRKVLLVSFFSITIPVVLMFYALGLSSDREMIGMICNDMDDCEMMELLLSSLNQAEVELKGFRCRNKTLEYIDKQMKSLKYPKKETAEAALDANFFPTIVGHKQKAMFLGYMVNCLLSCYFGRRQVDNKDDFRNKRLDLAGQLLGRELEILFRQFRTRMTKGIQRELSGRWDLKPMDCYVDASIITNGLVRSLSTGNWSHPIKYNVKCTGVVASLKLTNPLQTVTEMRKMRLQVQYSAKLGDARYPNPSYWGRVCFISTPDGENCGLVKNLAVTGLVSLHSAEEPILDILNECGITKLDQISSFNLKGAANIFINGEWVGAYDDPDFLVEKLRDLRRKQRIHPHVEIKRDKKQNEIRIFSDAGRILRPLFIVRDQRLCISQKQIENFKKRGNPFKYLMERGIIEILGVEEEEDTKIACGVDILRMAENNRSYPSFTHCELDPSFLLSLSAGFIPFSNHNLATRTLYQSEKHSKQAIGHYSTNPRARCDTSAHQLFYPQKPLFKTMSSECLNKMQFFNGQNAIVAVNVHYGYNQEDSLVANHASIDRGLFRSMHFHTFISETDHHDNDSKKSSFRVEVDFGKPQTGNLKVDKLDDDGLPFIGASLVSGDILIGKVGPQPSDVNFSLKLKHTEKGRVDQVIMSANDDDKKFARVCLREVRSPSLGDKFSSMHGQKGVVGFIEEQENMPFTQEGIVPDLIINPHAFPSRQTPGQLFECAFGKAIASSGVVGDATPYGPVTLQYITEQLHRCGYQQWGKEQMYNGRTGCKLQSKIFIGPTYYQRLIHMAEDKMKYRNHGPVHPLTRQPVADRKRHGGVKFGEMERDCMLAHGATANLLERLFFLSDFSTMHVCRECRNMATVILRDGVRGPYCPFCKTAKHIVKVNVPYACKLLYQELFSMGICLRFSTELC</sequence>
<feature type="domain" description="RNA polymerase Rpb2" evidence="16">
    <location>
        <begin position="636"/>
        <end position="694"/>
    </location>
</feature>
<dbReference type="InterPro" id="IPR037034">
    <property type="entry name" value="RNA_pol_Rpb2_2_sf"/>
</dbReference>
<dbReference type="GO" id="GO:0032549">
    <property type="term" value="F:ribonucleoside binding"/>
    <property type="evidence" value="ECO:0007669"/>
    <property type="project" value="InterPro"/>
</dbReference>
<dbReference type="InterPro" id="IPR007120">
    <property type="entry name" value="DNA-dir_RNAP_su2_dom"/>
</dbReference>
<protein>
    <recommendedName>
        <fullName evidence="10">DNA-directed RNA polymerase subunit beta</fullName>
        <ecNumber evidence="10">2.7.7.6</ecNumber>
    </recommendedName>
</protein>
<evidence type="ECO:0000259" key="14">
    <source>
        <dbReference type="Pfam" id="PF04561"/>
    </source>
</evidence>
<feature type="domain" description="RNA polymerase beta subunit protrusion" evidence="15">
    <location>
        <begin position="197"/>
        <end position="606"/>
    </location>
</feature>
<dbReference type="GO" id="GO:0003899">
    <property type="term" value="F:DNA-directed RNA polymerase activity"/>
    <property type="evidence" value="ECO:0007669"/>
    <property type="project" value="UniProtKB-EC"/>
</dbReference>
<dbReference type="PROSITE" id="PS01166">
    <property type="entry name" value="RNA_POL_BETA"/>
    <property type="match status" value="1"/>
</dbReference>
<comment type="catalytic activity">
    <reaction evidence="8 10">
        <text>RNA(n) + a ribonucleoside 5'-triphosphate = RNA(n+1) + diphosphate</text>
        <dbReference type="Rhea" id="RHEA:21248"/>
        <dbReference type="Rhea" id="RHEA-COMP:14527"/>
        <dbReference type="Rhea" id="RHEA-COMP:17342"/>
        <dbReference type="ChEBI" id="CHEBI:33019"/>
        <dbReference type="ChEBI" id="CHEBI:61557"/>
        <dbReference type="ChEBI" id="CHEBI:140395"/>
        <dbReference type="EC" id="2.7.7.6"/>
    </reaction>
</comment>
<feature type="domain" description="RNA polymerase Rpb2" evidence="17">
    <location>
        <begin position="732"/>
        <end position="792"/>
    </location>
</feature>
<evidence type="ECO:0000256" key="8">
    <source>
        <dbReference type="ARBA" id="ARBA00048552"/>
    </source>
</evidence>
<accession>A0A0C4W3U2</accession>
<dbReference type="GO" id="GO:0003677">
    <property type="term" value="F:DNA binding"/>
    <property type="evidence" value="ECO:0007669"/>
    <property type="project" value="InterPro"/>
</dbReference>
<keyword evidence="2 10" id="KW-0240">DNA-directed RNA polymerase</keyword>
<evidence type="ECO:0000259" key="18">
    <source>
        <dbReference type="Pfam" id="PF04567"/>
    </source>
</evidence>
<feature type="domain" description="RNA polymerase Rpb2" evidence="18">
    <location>
        <begin position="814"/>
        <end position="862"/>
    </location>
</feature>
<dbReference type="FunFam" id="3.90.1800.10:FF:000006">
    <property type="entry name" value="DNA-directed RNA polymerase subunit beta"/>
    <property type="match status" value="1"/>
</dbReference>
<dbReference type="InterPro" id="IPR037033">
    <property type="entry name" value="DNA-dir_RNAP_su2_hyb_sf"/>
</dbReference>
<dbReference type="InterPro" id="IPR007645">
    <property type="entry name" value="RNA_pol_Rpb2_3"/>
</dbReference>
<dbReference type="Pfam" id="PF00562">
    <property type="entry name" value="RNA_pol_Rpb2_6"/>
    <property type="match status" value="1"/>
</dbReference>
<dbReference type="InterPro" id="IPR007641">
    <property type="entry name" value="RNA_pol_Rpb2_7"/>
</dbReference>
<keyword evidence="6" id="KW-0862">Zinc</keyword>
<dbReference type="Pfam" id="PF04560">
    <property type="entry name" value="RNA_pol_Rpb2_7"/>
    <property type="match status" value="1"/>
</dbReference>
<evidence type="ECO:0000256" key="9">
    <source>
        <dbReference type="RuleBase" id="RU000434"/>
    </source>
</evidence>
<dbReference type="EC" id="2.7.7.6" evidence="10"/>
<dbReference type="Gene3D" id="2.40.50.150">
    <property type="match status" value="1"/>
</dbReference>
<dbReference type="InterPro" id="IPR007646">
    <property type="entry name" value="RNA_pol_Rpb2_4"/>
</dbReference>
<evidence type="ECO:0000256" key="5">
    <source>
        <dbReference type="ARBA" id="ARBA00022723"/>
    </source>
</evidence>
<feature type="domain" description="RNA polymerase Rpb2" evidence="14">
    <location>
        <begin position="421"/>
        <end position="558"/>
    </location>
</feature>
<dbReference type="Gene3D" id="3.90.1100.10">
    <property type="match status" value="2"/>
</dbReference>
<dbReference type="Gene3D" id="3.90.1110.10">
    <property type="entry name" value="RNA polymerase Rpb2, domain 2"/>
    <property type="match status" value="1"/>
</dbReference>
<comment type="similarity">
    <text evidence="1 9">Belongs to the RNA polymerase beta chain family.</text>
</comment>
<comment type="function">
    <text evidence="10">DNA-dependent RNA polymerase catalyzes the transcription of DNA into RNA using the four ribonucleoside triphosphates as substrates.</text>
</comment>
<evidence type="ECO:0000256" key="4">
    <source>
        <dbReference type="ARBA" id="ARBA00022695"/>
    </source>
</evidence>
<gene>
    <name evidence="19" type="primary">NRPD2</name>
</gene>
<evidence type="ECO:0000259" key="17">
    <source>
        <dbReference type="Pfam" id="PF04566"/>
    </source>
</evidence>
<evidence type="ECO:0000259" key="16">
    <source>
        <dbReference type="Pfam" id="PF04565"/>
    </source>
</evidence>
<dbReference type="GO" id="GO:0006351">
    <property type="term" value="P:DNA-templated transcription"/>
    <property type="evidence" value="ECO:0007669"/>
    <property type="project" value="InterPro"/>
</dbReference>
<evidence type="ECO:0000256" key="7">
    <source>
        <dbReference type="ARBA" id="ARBA00023163"/>
    </source>
</evidence>
<keyword evidence="11" id="KW-0812">Transmembrane</keyword>
<evidence type="ECO:0000256" key="10">
    <source>
        <dbReference type="RuleBase" id="RU363031"/>
    </source>
</evidence>
<dbReference type="InterPro" id="IPR007644">
    <property type="entry name" value="RNA_pol_bsu_protrusion"/>
</dbReference>
<dbReference type="Pfam" id="PF04565">
    <property type="entry name" value="RNA_pol_Rpb2_3"/>
    <property type="match status" value="1"/>
</dbReference>
<dbReference type="EMBL" id="KJ473682">
    <property type="protein sequence ID" value="AJA90774.1"/>
    <property type="molecule type" value="mRNA"/>
</dbReference>
<keyword evidence="4 10" id="KW-0548">Nucleotidyltransferase</keyword>
<evidence type="ECO:0000256" key="1">
    <source>
        <dbReference type="ARBA" id="ARBA00006835"/>
    </source>
</evidence>
<dbReference type="Gene3D" id="3.90.1800.10">
    <property type="entry name" value="RNA polymerase alpha subunit dimerisation domain"/>
    <property type="match status" value="1"/>
</dbReference>
<dbReference type="InterPro" id="IPR007121">
    <property type="entry name" value="RNA_pol_bsu_CS"/>
</dbReference>
<evidence type="ECO:0000256" key="2">
    <source>
        <dbReference type="ARBA" id="ARBA00022478"/>
    </source>
</evidence>
<keyword evidence="11" id="KW-1133">Transmembrane helix</keyword>
<evidence type="ECO:0000256" key="6">
    <source>
        <dbReference type="ARBA" id="ARBA00022833"/>
    </source>
</evidence>
<dbReference type="Gene3D" id="2.40.270.10">
    <property type="entry name" value="DNA-directed RNA polymerase, subunit 2, domain 6"/>
    <property type="match status" value="1"/>
</dbReference>
<evidence type="ECO:0000259" key="15">
    <source>
        <dbReference type="Pfam" id="PF04563"/>
    </source>
</evidence>
<feature type="transmembrane region" description="Helical" evidence="11">
    <location>
        <begin position="424"/>
        <end position="444"/>
    </location>
</feature>
<dbReference type="Pfam" id="PF04567">
    <property type="entry name" value="RNA_pol_Rpb2_5"/>
    <property type="match status" value="1"/>
</dbReference>
<dbReference type="GO" id="GO:0046872">
    <property type="term" value="F:metal ion binding"/>
    <property type="evidence" value="ECO:0007669"/>
    <property type="project" value="UniProtKB-KW"/>
</dbReference>
<dbReference type="SUPFAM" id="SSF64484">
    <property type="entry name" value="beta and beta-prime subunits of DNA dependent RNA-polymerase"/>
    <property type="match status" value="1"/>
</dbReference>
<keyword evidence="11" id="KW-0472">Membrane</keyword>
<keyword evidence="3 10" id="KW-0808">Transferase</keyword>
<dbReference type="InterPro" id="IPR015712">
    <property type="entry name" value="DNA-dir_RNA_pol_su2"/>
</dbReference>
<dbReference type="FunFam" id="3.90.1100.10:FF:000015">
    <property type="entry name" value="DNA-directed RNA polymerase subunit beta"/>
    <property type="match status" value="1"/>
</dbReference>
<evidence type="ECO:0000256" key="3">
    <source>
        <dbReference type="ARBA" id="ARBA00022679"/>
    </source>
</evidence>
<dbReference type="GO" id="GO:0000428">
    <property type="term" value="C:DNA-directed RNA polymerase complex"/>
    <property type="evidence" value="ECO:0007669"/>
    <property type="project" value="UniProtKB-KW"/>
</dbReference>
<evidence type="ECO:0000259" key="12">
    <source>
        <dbReference type="Pfam" id="PF00562"/>
    </source>
</evidence>
<proteinExistence type="evidence at transcript level"/>
<reference evidence="19" key="1">
    <citation type="journal article" date="2015" name="Mol. Biol. Evol.">
        <title>Ancient Origin and Recent Innovations of RNA Polymerase IV and V.</title>
        <authorList>
            <person name="Huang Y."/>
            <person name="Kendall T."/>
            <person name="Forsythe E.S."/>
            <person name="Dorantes-Acosta A."/>
            <person name="Li S."/>
            <person name="Caballero-Perez J."/>
            <person name="Chen X."/>
            <person name="Arteaga-Vazquez M."/>
            <person name="Beilstein M.A."/>
            <person name="Mosher R.A."/>
        </authorList>
    </citation>
    <scope>NUCLEOTIDE SEQUENCE</scope>
</reference>
<dbReference type="Pfam" id="PF04561">
    <property type="entry name" value="RNA_pol_Rpb2_2"/>
    <property type="match status" value="1"/>
</dbReference>
<evidence type="ECO:0000259" key="13">
    <source>
        <dbReference type="Pfam" id="PF04560"/>
    </source>
</evidence>